<reference evidence="3 4" key="1">
    <citation type="submission" date="2014-12" db="EMBL/GenBank/DDBJ databases">
        <authorList>
            <person name="Neuveglise Cecile"/>
        </authorList>
    </citation>
    <scope>NUCLEOTIDE SEQUENCE [LARGE SCALE GENOMIC DNA]</scope>
    <source>
        <strain evidence="3 4">CBS 12615</strain>
    </source>
</reference>
<keyword evidence="2" id="KW-1133">Transmembrane helix</keyword>
<accession>A0A0C7N7Q8</accession>
<dbReference type="Proteomes" id="UP000054304">
    <property type="component" value="Unassembled WGS sequence"/>
</dbReference>
<gene>
    <name evidence="3" type="ORF">LALA0_S09e05974g</name>
</gene>
<evidence type="ECO:0000313" key="3">
    <source>
        <dbReference type="EMBL" id="CEP63943.1"/>
    </source>
</evidence>
<dbReference type="RefSeq" id="XP_022630155.1">
    <property type="nucleotide sequence ID" value="XM_022770857.1"/>
</dbReference>
<sequence>MYINWSRSSPDGEMPPALERLAARSSNDDSYCYGFSCGNEWVWARWVLVVFFVFALAALGLTAIRINGRRMKLGQRPIIGTAWFTPPSYRQSERQYRGSTQDYVPPYTETANENDMGYYDNEGNFHLSSKVENATPPPPMDTVDVADYPTEPPSAVTRDDNIQERYSADFSDAFRQYYRGTAVEQTNGRIGRTSDRPGQSTSRSSSTDIDPTTAAPIELQNVSKRPETVQVAHV</sequence>
<dbReference type="Pfam" id="PF12273">
    <property type="entry name" value="RCR"/>
    <property type="match status" value="1"/>
</dbReference>
<feature type="region of interest" description="Disordered" evidence="1">
    <location>
        <begin position="95"/>
        <end position="119"/>
    </location>
</feature>
<keyword evidence="2" id="KW-0812">Transmembrane</keyword>
<proteinExistence type="predicted"/>
<dbReference type="OrthoDB" id="4088875at2759"/>
<dbReference type="AlphaFoldDB" id="A0A0C7N7Q8"/>
<feature type="region of interest" description="Disordered" evidence="1">
    <location>
        <begin position="181"/>
        <end position="216"/>
    </location>
</feature>
<evidence type="ECO:0000313" key="4">
    <source>
        <dbReference type="Proteomes" id="UP000054304"/>
    </source>
</evidence>
<dbReference type="PANTHER" id="PTHR28187">
    <property type="entry name" value="PROTEIN RCR1-RELATED"/>
    <property type="match status" value="1"/>
</dbReference>
<protein>
    <submittedName>
        <fullName evidence="3">LALA0S09e05974g1_1</fullName>
    </submittedName>
</protein>
<feature type="compositionally biased region" description="Polar residues" evidence="1">
    <location>
        <begin position="196"/>
        <end position="210"/>
    </location>
</feature>
<feature type="transmembrane region" description="Helical" evidence="2">
    <location>
        <begin position="43"/>
        <end position="66"/>
    </location>
</feature>
<keyword evidence="2" id="KW-0472">Membrane</keyword>
<evidence type="ECO:0000256" key="2">
    <source>
        <dbReference type="SAM" id="Phobius"/>
    </source>
</evidence>
<dbReference type="GeneID" id="34687465"/>
<dbReference type="PANTHER" id="PTHR28187:SF1">
    <property type="entry name" value="PROTEIN RCR1-RELATED"/>
    <property type="match status" value="1"/>
</dbReference>
<dbReference type="HOGENOM" id="CLU_078289_0_0_1"/>
<dbReference type="InterPro" id="IPR020999">
    <property type="entry name" value="Chitin_synth_reg_RCR"/>
</dbReference>
<name>A0A0C7N7Q8_9SACH</name>
<evidence type="ECO:0000256" key="1">
    <source>
        <dbReference type="SAM" id="MobiDB-lite"/>
    </source>
</evidence>
<dbReference type="GO" id="GO:0016192">
    <property type="term" value="P:vesicle-mediated transport"/>
    <property type="evidence" value="ECO:0007669"/>
    <property type="project" value="TreeGrafter"/>
</dbReference>
<keyword evidence="4" id="KW-1185">Reference proteome</keyword>
<organism evidence="3 4">
    <name type="scientific">Lachancea lanzarotensis</name>
    <dbReference type="NCBI Taxonomy" id="1245769"/>
    <lineage>
        <taxon>Eukaryota</taxon>
        <taxon>Fungi</taxon>
        <taxon>Dikarya</taxon>
        <taxon>Ascomycota</taxon>
        <taxon>Saccharomycotina</taxon>
        <taxon>Saccharomycetes</taxon>
        <taxon>Saccharomycetales</taxon>
        <taxon>Saccharomycetaceae</taxon>
        <taxon>Lachancea</taxon>
    </lineage>
</organism>
<dbReference type="EMBL" id="LN736368">
    <property type="protein sequence ID" value="CEP63943.1"/>
    <property type="molecule type" value="Genomic_DNA"/>
</dbReference>